<evidence type="ECO:0000256" key="1">
    <source>
        <dbReference type="SAM" id="MobiDB-lite"/>
    </source>
</evidence>
<gene>
    <name evidence="2" type="ORF">CRG98_008366</name>
</gene>
<feature type="region of interest" description="Disordered" evidence="1">
    <location>
        <begin position="35"/>
        <end position="55"/>
    </location>
</feature>
<dbReference type="AlphaFoldDB" id="A0A2I0KRU6"/>
<protein>
    <submittedName>
        <fullName evidence="2">Uncharacterized protein</fullName>
    </submittedName>
</protein>
<accession>A0A2I0KRU6</accession>
<proteinExistence type="predicted"/>
<reference evidence="2 3" key="1">
    <citation type="submission" date="2017-11" db="EMBL/GenBank/DDBJ databases">
        <title>De-novo sequencing of pomegranate (Punica granatum L.) genome.</title>
        <authorList>
            <person name="Akparov Z."/>
            <person name="Amiraslanov A."/>
            <person name="Hajiyeva S."/>
            <person name="Abbasov M."/>
            <person name="Kaur K."/>
            <person name="Hamwieh A."/>
            <person name="Solovyev V."/>
            <person name="Salamov A."/>
            <person name="Braich B."/>
            <person name="Kosarev P."/>
            <person name="Mahmoud A."/>
            <person name="Hajiyev E."/>
            <person name="Babayeva S."/>
            <person name="Izzatullayeva V."/>
            <person name="Mammadov A."/>
            <person name="Mammadov A."/>
            <person name="Sharifova S."/>
            <person name="Ojaghi J."/>
            <person name="Eynullazada K."/>
            <person name="Bayramov B."/>
            <person name="Abdulazimova A."/>
            <person name="Shahmuradov I."/>
        </authorList>
    </citation>
    <scope>NUCLEOTIDE SEQUENCE [LARGE SCALE GENOMIC DNA]</scope>
    <source>
        <strain evidence="3">cv. AG2017</strain>
        <tissue evidence="2">Leaf</tissue>
    </source>
</reference>
<comment type="caution">
    <text evidence="2">The sequence shown here is derived from an EMBL/GenBank/DDBJ whole genome shotgun (WGS) entry which is preliminary data.</text>
</comment>
<keyword evidence="3" id="KW-1185">Reference proteome</keyword>
<feature type="compositionally biased region" description="Polar residues" evidence="1">
    <location>
        <begin position="46"/>
        <end position="55"/>
    </location>
</feature>
<name>A0A2I0KRU6_PUNGR</name>
<sequence>MSFSIAKKYSSVGPYNLSLKFLRALTWEQHSRRAVQAAEHGEPISTEKTASGPRSSVTSQYLLILATTSPTSSHLLHLQWVRPPMSLDLHKSKLSNHWRLARRPPKSAAATPPRVLPIPSLSSRFVL</sequence>
<organism evidence="2 3">
    <name type="scientific">Punica granatum</name>
    <name type="common">Pomegranate</name>
    <dbReference type="NCBI Taxonomy" id="22663"/>
    <lineage>
        <taxon>Eukaryota</taxon>
        <taxon>Viridiplantae</taxon>
        <taxon>Streptophyta</taxon>
        <taxon>Embryophyta</taxon>
        <taxon>Tracheophyta</taxon>
        <taxon>Spermatophyta</taxon>
        <taxon>Magnoliopsida</taxon>
        <taxon>eudicotyledons</taxon>
        <taxon>Gunneridae</taxon>
        <taxon>Pentapetalae</taxon>
        <taxon>rosids</taxon>
        <taxon>malvids</taxon>
        <taxon>Myrtales</taxon>
        <taxon>Lythraceae</taxon>
        <taxon>Punica</taxon>
    </lineage>
</organism>
<dbReference type="EMBL" id="PGOL01000387">
    <property type="protein sequence ID" value="PKI71191.1"/>
    <property type="molecule type" value="Genomic_DNA"/>
</dbReference>
<evidence type="ECO:0000313" key="3">
    <source>
        <dbReference type="Proteomes" id="UP000233551"/>
    </source>
</evidence>
<dbReference type="Proteomes" id="UP000233551">
    <property type="component" value="Unassembled WGS sequence"/>
</dbReference>
<evidence type="ECO:0000313" key="2">
    <source>
        <dbReference type="EMBL" id="PKI71191.1"/>
    </source>
</evidence>